<dbReference type="PANTHER" id="PTHR41251">
    <property type="entry name" value="NON-HOMOLOGOUS END JOINING PROTEIN KU"/>
    <property type="match status" value="1"/>
</dbReference>
<reference evidence="3 4" key="1">
    <citation type="journal article" date="2015" name="PLoS ONE">
        <title>Genome Sequence of Bacillus endophyticus and Analysis of Its Companion Mechanism in the Ketogulonigenium vulgare-Bacillus Strain Consortium.</title>
        <authorList>
            <person name="Jia N."/>
            <person name="Du J."/>
            <person name="Ding M.Z."/>
            <person name="Gao F."/>
            <person name="Yuan Y.J."/>
        </authorList>
    </citation>
    <scope>NUCLEOTIDE SEQUENCE [LARGE SCALE GENOMIC DNA]</scope>
    <source>
        <strain evidence="3 4">Hbe603</strain>
    </source>
</reference>
<reference evidence="4" key="2">
    <citation type="submission" date="2015-06" db="EMBL/GenBank/DDBJ databases">
        <title>Genome Sequence of Bacillus endophyticus and Analysis of its Companion Mechanism in the Ketogulonigenium vulgare-Bacillus strain Consortium.</title>
        <authorList>
            <person name="Jia N."/>
            <person name="Du J."/>
            <person name="Ding M.-Z."/>
            <person name="Gao F."/>
            <person name="Yuan Y.-J."/>
        </authorList>
    </citation>
    <scope>NUCLEOTIDE SEQUENCE [LARGE SCALE GENOMIC DNA]</scope>
    <source>
        <strain evidence="4">Hbe603</strain>
    </source>
</reference>
<dbReference type="Pfam" id="PF02735">
    <property type="entry name" value="Ku"/>
    <property type="match status" value="1"/>
</dbReference>
<dbReference type="GO" id="GO:0003690">
    <property type="term" value="F:double-stranded DNA binding"/>
    <property type="evidence" value="ECO:0007669"/>
    <property type="project" value="UniProtKB-UniRule"/>
</dbReference>
<protein>
    <recommendedName>
        <fullName evidence="1">Non-homologous end joining protein Ku</fullName>
    </recommendedName>
</protein>
<dbReference type="PATRIC" id="fig|135735.6.peg.3390"/>
<evidence type="ECO:0000313" key="3">
    <source>
        <dbReference type="EMBL" id="AKO93434.1"/>
    </source>
</evidence>
<feature type="region of interest" description="Disordered" evidence="2">
    <location>
        <begin position="243"/>
        <end position="264"/>
    </location>
</feature>
<organism evidence="3 4">
    <name type="scientific">Priestia filamentosa</name>
    <dbReference type="NCBI Taxonomy" id="1402861"/>
    <lineage>
        <taxon>Bacteria</taxon>
        <taxon>Bacillati</taxon>
        <taxon>Bacillota</taxon>
        <taxon>Bacilli</taxon>
        <taxon>Bacillales</taxon>
        <taxon>Bacillaceae</taxon>
        <taxon>Priestia</taxon>
    </lineage>
</organism>
<dbReference type="GO" id="GO:0006310">
    <property type="term" value="P:DNA recombination"/>
    <property type="evidence" value="ECO:0007669"/>
    <property type="project" value="UniProtKB-KW"/>
</dbReference>
<dbReference type="RefSeq" id="WP_046217666.1">
    <property type="nucleotide sequence ID" value="NZ_CP011974.1"/>
</dbReference>
<dbReference type="InterPro" id="IPR009187">
    <property type="entry name" value="Prok_Ku"/>
</dbReference>
<dbReference type="GO" id="GO:0006303">
    <property type="term" value="P:double-strand break repair via nonhomologous end joining"/>
    <property type="evidence" value="ECO:0007669"/>
    <property type="project" value="UniProtKB-UniRule"/>
</dbReference>
<comment type="function">
    <text evidence="1">With LigD forms a non-homologous end joining (NHEJ) DNA repair enzyme, which repairs dsDNA breaks with reduced fidelity. Binds linear dsDNA with 5'- and 3'- overhangs but not closed circular dsDNA nor ssDNA. Recruits and stimulates the ligase activity of LigD.</text>
</comment>
<proteinExistence type="inferred from homology"/>
<keyword evidence="1" id="KW-0234">DNA repair</keyword>
<keyword evidence="1" id="KW-0238">DNA-binding</keyword>
<keyword evidence="1" id="KW-0227">DNA damage</keyword>
<dbReference type="PANTHER" id="PTHR41251:SF1">
    <property type="entry name" value="NON-HOMOLOGOUS END JOINING PROTEIN KU"/>
    <property type="match status" value="1"/>
</dbReference>
<evidence type="ECO:0000256" key="2">
    <source>
        <dbReference type="SAM" id="MobiDB-lite"/>
    </source>
</evidence>
<evidence type="ECO:0000313" key="4">
    <source>
        <dbReference type="Proteomes" id="UP000036202"/>
    </source>
</evidence>
<dbReference type="SUPFAM" id="SSF100939">
    <property type="entry name" value="SPOC domain-like"/>
    <property type="match status" value="1"/>
</dbReference>
<dbReference type="SMART" id="SM00559">
    <property type="entry name" value="Ku78"/>
    <property type="match status" value="1"/>
</dbReference>
<dbReference type="EMBL" id="CP011974">
    <property type="protein sequence ID" value="AKO93434.1"/>
    <property type="molecule type" value="Genomic_DNA"/>
</dbReference>
<dbReference type="InterPro" id="IPR016194">
    <property type="entry name" value="SPOC-like_C_dom_sf"/>
</dbReference>
<evidence type="ECO:0000256" key="1">
    <source>
        <dbReference type="HAMAP-Rule" id="MF_01875"/>
    </source>
</evidence>
<accession>A0A1X7DH66</accession>
<comment type="subunit">
    <text evidence="1">Homodimer. Interacts with LigD.</text>
</comment>
<dbReference type="InterPro" id="IPR006164">
    <property type="entry name" value="DNA_bd_Ku70/Ku80"/>
</dbReference>
<dbReference type="KEGG" id="beo:BEH_15970"/>
<gene>
    <name evidence="1" type="primary">ku</name>
    <name evidence="3" type="ORF">BEH_15970</name>
</gene>
<dbReference type="Proteomes" id="UP000036202">
    <property type="component" value="Chromosome"/>
</dbReference>
<dbReference type="AlphaFoldDB" id="A0A0H4KMA7"/>
<sequence>MLHTIWKGQLHFGTIEVPIRLHSAVENSDVKLRLLHRECSTPIKQKRICPHCNVEVDHNDLVRGYEREDGTFIQLEEEEINMVKAPFLGKELSIFHFLKKAEVDPLYYNKTFFVLPLKENIKAYEILRAALQATNTFALTKIFLYSSDQYAVIRAYENILALHTLHPYEDIRHIRDDRLANQVSNQDQKLAVDLIENLTEPFQPEVFHDDYQEALLKYIDEKEAKPKQERTIAHMMEALKASIDQSTIETKSPKNMNKKPRATS</sequence>
<name>A0A0H4KMA7_9BACI</name>
<comment type="similarity">
    <text evidence="1">Belongs to the prokaryotic Ku family.</text>
</comment>
<keyword evidence="4" id="KW-1185">Reference proteome</keyword>
<dbReference type="PIRSF" id="PIRSF006493">
    <property type="entry name" value="Prok_Ku"/>
    <property type="match status" value="1"/>
</dbReference>
<dbReference type="Gene3D" id="2.40.290.10">
    <property type="match status" value="1"/>
</dbReference>
<dbReference type="OrthoDB" id="9795084at2"/>
<dbReference type="HAMAP" id="MF_01875">
    <property type="entry name" value="Prokaryotic_Ku"/>
    <property type="match status" value="1"/>
</dbReference>
<dbReference type="GeneID" id="93700687"/>
<keyword evidence="1" id="KW-0233">DNA recombination</keyword>
<dbReference type="NCBIfam" id="TIGR02772">
    <property type="entry name" value="Ku_bact"/>
    <property type="match status" value="1"/>
</dbReference>
<accession>A0A0H4KMA7</accession>
<feature type="compositionally biased region" description="Polar residues" evidence="2">
    <location>
        <begin position="243"/>
        <end position="255"/>
    </location>
</feature>